<evidence type="ECO:0000313" key="4">
    <source>
        <dbReference type="Proteomes" id="UP000614601"/>
    </source>
</evidence>
<keyword evidence="4" id="KW-1185">Reference proteome</keyword>
<feature type="coiled-coil region" evidence="1">
    <location>
        <begin position="142"/>
        <end position="190"/>
    </location>
</feature>
<gene>
    <name evidence="3" type="ORF">BOKJ2_LOCUS4899</name>
</gene>
<dbReference type="OrthoDB" id="10624435at2759"/>
<feature type="compositionally biased region" description="Basic and acidic residues" evidence="2">
    <location>
        <begin position="448"/>
        <end position="457"/>
    </location>
</feature>
<accession>A0A811KCK9</accession>
<name>A0A811KCK9_9BILA</name>
<comment type="caution">
    <text evidence="3">The sequence shown here is derived from an EMBL/GenBank/DDBJ whole genome shotgun (WGS) entry which is preliminary data.</text>
</comment>
<keyword evidence="1" id="KW-0175">Coiled coil</keyword>
<dbReference type="EMBL" id="CAJFCW020000002">
    <property type="protein sequence ID" value="CAG9099086.1"/>
    <property type="molecule type" value="Genomic_DNA"/>
</dbReference>
<evidence type="ECO:0000256" key="1">
    <source>
        <dbReference type="SAM" id="Coils"/>
    </source>
</evidence>
<reference evidence="3" key="1">
    <citation type="submission" date="2020-09" db="EMBL/GenBank/DDBJ databases">
        <authorList>
            <person name="Kikuchi T."/>
        </authorList>
    </citation>
    <scope>NUCLEOTIDE SEQUENCE</scope>
    <source>
        <strain evidence="3">SH1</strain>
    </source>
</reference>
<dbReference type="Proteomes" id="UP000614601">
    <property type="component" value="Unassembled WGS sequence"/>
</dbReference>
<protein>
    <submittedName>
        <fullName evidence="3">Uncharacterized protein</fullName>
    </submittedName>
</protein>
<feature type="region of interest" description="Disordered" evidence="2">
    <location>
        <begin position="415"/>
        <end position="457"/>
    </location>
</feature>
<proteinExistence type="predicted"/>
<sequence>MAEVVKFVKATLFGRKKGKKDKKGIKAIESAHGASIHVTPRRSSAGRSAYEYEDVAHQRHSFYHTDTKRPARRTAKSMACGEQLDEPASDSDEEIVAKPKKVVFSGHNRKYSFTKEASSSPDVAREFERMSMRSKRSRSRNGEDKDMIIEKLKNELKTAQQKICQQEYTIDRSERKYDNLKHRYREVKRKENEDTLNQSTMYNNMTMMGGYQQQPQYFNQPIGMTTAMPPYYNIQQPFYPPNMLQYPTVEQFKNTVTPQIPTPPSTTQYDMSPMTNTSNNEVMSTGYNSEGGGRGSVPNLHNFQMSFGQTLPSVPYGQMVPNSEMTQKSSMDMKLGQNSQMVPTAPLVPHGQMLPNPQMTPNPQKTPNFHMLQDPKMAAIVPPIVPFGQALPQLMSFVQTVPTSQNGQLKGEMSFELPQNPEYDPISPSDVESVKNWPGASEGFATESFKEDKENVQ</sequence>
<feature type="compositionally biased region" description="Acidic residues" evidence="2">
    <location>
        <begin position="83"/>
        <end position="93"/>
    </location>
</feature>
<dbReference type="AlphaFoldDB" id="A0A811KCK9"/>
<evidence type="ECO:0000256" key="2">
    <source>
        <dbReference type="SAM" id="MobiDB-lite"/>
    </source>
</evidence>
<feature type="region of interest" description="Disordered" evidence="2">
    <location>
        <begin position="63"/>
        <end position="93"/>
    </location>
</feature>
<evidence type="ECO:0000313" key="3">
    <source>
        <dbReference type="EMBL" id="CAD5213098.1"/>
    </source>
</evidence>
<organism evidence="3 4">
    <name type="scientific">Bursaphelenchus okinawaensis</name>
    <dbReference type="NCBI Taxonomy" id="465554"/>
    <lineage>
        <taxon>Eukaryota</taxon>
        <taxon>Metazoa</taxon>
        <taxon>Ecdysozoa</taxon>
        <taxon>Nematoda</taxon>
        <taxon>Chromadorea</taxon>
        <taxon>Rhabditida</taxon>
        <taxon>Tylenchina</taxon>
        <taxon>Tylenchomorpha</taxon>
        <taxon>Aphelenchoidea</taxon>
        <taxon>Aphelenchoididae</taxon>
        <taxon>Bursaphelenchus</taxon>
    </lineage>
</organism>
<dbReference type="EMBL" id="CAJFDH010000002">
    <property type="protein sequence ID" value="CAD5213098.1"/>
    <property type="molecule type" value="Genomic_DNA"/>
</dbReference>
<dbReference type="Proteomes" id="UP000783686">
    <property type="component" value="Unassembled WGS sequence"/>
</dbReference>